<gene>
    <name evidence="2" type="ORF">TTHERM_00874720</name>
</gene>
<dbReference type="RefSeq" id="XP_976752.2">
    <property type="nucleotide sequence ID" value="XM_971659.2"/>
</dbReference>
<feature type="compositionally biased region" description="Polar residues" evidence="1">
    <location>
        <begin position="33"/>
        <end position="44"/>
    </location>
</feature>
<organism evidence="2 3">
    <name type="scientific">Tetrahymena thermophila (strain SB210)</name>
    <dbReference type="NCBI Taxonomy" id="312017"/>
    <lineage>
        <taxon>Eukaryota</taxon>
        <taxon>Sar</taxon>
        <taxon>Alveolata</taxon>
        <taxon>Ciliophora</taxon>
        <taxon>Intramacronucleata</taxon>
        <taxon>Oligohymenophorea</taxon>
        <taxon>Hymenostomatida</taxon>
        <taxon>Tetrahymenina</taxon>
        <taxon>Tetrahymenidae</taxon>
        <taxon>Tetrahymena</taxon>
    </lineage>
</organism>
<reference evidence="3" key="1">
    <citation type="journal article" date="2006" name="PLoS Biol.">
        <title>Macronuclear genome sequence of the ciliate Tetrahymena thermophila, a model eukaryote.</title>
        <authorList>
            <person name="Eisen J.A."/>
            <person name="Coyne R.S."/>
            <person name="Wu M."/>
            <person name="Wu D."/>
            <person name="Thiagarajan M."/>
            <person name="Wortman J.R."/>
            <person name="Badger J.H."/>
            <person name="Ren Q."/>
            <person name="Amedeo P."/>
            <person name="Jones K.M."/>
            <person name="Tallon L.J."/>
            <person name="Delcher A.L."/>
            <person name="Salzberg S.L."/>
            <person name="Silva J.C."/>
            <person name="Haas B.J."/>
            <person name="Majoros W.H."/>
            <person name="Farzad M."/>
            <person name="Carlton J.M."/>
            <person name="Smith R.K. Jr."/>
            <person name="Garg J."/>
            <person name="Pearlman R.E."/>
            <person name="Karrer K.M."/>
            <person name="Sun L."/>
            <person name="Manning G."/>
            <person name="Elde N.C."/>
            <person name="Turkewitz A.P."/>
            <person name="Asai D.J."/>
            <person name="Wilkes D.E."/>
            <person name="Wang Y."/>
            <person name="Cai H."/>
            <person name="Collins K."/>
            <person name="Stewart B.A."/>
            <person name="Lee S.R."/>
            <person name="Wilamowska K."/>
            <person name="Weinberg Z."/>
            <person name="Ruzzo W.L."/>
            <person name="Wloga D."/>
            <person name="Gaertig J."/>
            <person name="Frankel J."/>
            <person name="Tsao C.-C."/>
            <person name="Gorovsky M.A."/>
            <person name="Keeling P.J."/>
            <person name="Waller R.F."/>
            <person name="Patron N.J."/>
            <person name="Cherry J.M."/>
            <person name="Stover N.A."/>
            <person name="Krieger C.J."/>
            <person name="del Toro C."/>
            <person name="Ryder H.F."/>
            <person name="Williamson S.C."/>
            <person name="Barbeau R.A."/>
            <person name="Hamilton E.P."/>
            <person name="Orias E."/>
        </authorList>
    </citation>
    <scope>NUCLEOTIDE SEQUENCE [LARGE SCALE GENOMIC DNA]</scope>
    <source>
        <strain evidence="3">SB210</strain>
    </source>
</reference>
<feature type="region of interest" description="Disordered" evidence="1">
    <location>
        <begin position="1103"/>
        <end position="1152"/>
    </location>
</feature>
<protein>
    <submittedName>
        <fullName evidence="2">Uncharacterized protein</fullName>
    </submittedName>
</protein>
<feature type="region of interest" description="Disordered" evidence="1">
    <location>
        <begin position="24"/>
        <end position="44"/>
    </location>
</feature>
<keyword evidence="3" id="KW-1185">Reference proteome</keyword>
<dbReference type="EMBL" id="GG662863">
    <property type="protein sequence ID" value="EAR86157.2"/>
    <property type="molecule type" value="Genomic_DNA"/>
</dbReference>
<feature type="region of interest" description="Disordered" evidence="1">
    <location>
        <begin position="157"/>
        <end position="179"/>
    </location>
</feature>
<evidence type="ECO:0000313" key="3">
    <source>
        <dbReference type="Proteomes" id="UP000009168"/>
    </source>
</evidence>
<feature type="compositionally biased region" description="Acidic residues" evidence="1">
    <location>
        <begin position="699"/>
        <end position="709"/>
    </location>
</feature>
<dbReference type="KEGG" id="tet:TTHERM_00874720"/>
<evidence type="ECO:0000313" key="2">
    <source>
        <dbReference type="EMBL" id="EAR86157.2"/>
    </source>
</evidence>
<dbReference type="Proteomes" id="UP000009168">
    <property type="component" value="Unassembled WGS sequence"/>
</dbReference>
<dbReference type="AlphaFoldDB" id="Q22LI3"/>
<proteinExistence type="predicted"/>
<dbReference type="HOGENOM" id="CLU_009146_0_0_1"/>
<dbReference type="GeneID" id="7837949"/>
<name>Q22LI3_TETTS</name>
<sequence length="1152" mass="136839">MKILYCEKLRLLLLHIKNFKKEKKSQMSKHNDTQGNWQPGKKTQSRNTDLFDIALPSENYKKIQIRQSDNKSLDNEFLGNESLDEDFLDDDFLEDYSDYSLNLQIQSFQQIQQQQQQAMKDLQKFNLREAEKTREDTFLIRKIREFKKRCGIAEIREEGQEGQEEQEEQKQSQETSQTYQMQLKRGETTIFHLPYQSAGKNTDPFVTNVVDINKDSSMIEVGIYPKDYSIEHLDPFSKFSYMYFYKYYFDQLFLDKELIQLIDGEHQKLINGQLLEGQFYDLFSRHFPEKTWGQIKGKLWNKNNFLQIIMDYFEQYAHQYALAQHNCFARLISNNPNNQQAKAFIQTIETVMKINDFLDQSSEAQGFGTTIQNYSSSFQKKFVIGSKDQIANLLITKQKLLCESMIKSQNNLKDFFNPQQIMEQYYEMQQQLLENKNRKENNSRFQKLIYDIGKSNESVQVVQVGQCYYSNDDMHIYNATNMKIDINDPTILKDLIGNKSSWKNIHLVTATIREKKQFVKYVKDYFESSKTFKQYDCEKIFYCSEMDNNKFNELMSRSNPFTVEEQSQDENGILIREYEGEKIIIVKDSTIKRKGMILKLEDNNQEKQKFDEAKFPNFDQLLSNCLNKNTTIRQIKQLTNPSRIMKLTYAKVVDYHNLFSITDSLTSKQEMNNFENKKQMQEEEYQQGFDSLESSFIDEQMDDSSEEEESKERSNPTKKLLKPQMVEDRMVKTKEISAINDFSSDLNCCYLAEPIVNAFKQMSTGLLLENKYVFYFGLKKLITKIIGSVCPPIESKDYTKSKDFQNFKEFIKAVFYGSNTNRKKEINEFNIQSLRSVLIQQSRTALRLFSQLYGTEINFYLCEQISNGLQQFEFDINQEKNGERLFLSGITIQWERLFSVDERVVKSFNKTYAKLLIYTNVVAQMCNRFQNDENNQAFLSEYSQRMIKKLSLILFPHRRSTKKMDNIDLFQFFMISAEIFALLQGFNNIREIFYEQAKIQENKEIQKMLERGKIQPIRINKYFYLSMFSGFRIKLIIAPLYLYPLKGEEPQIEPEHRRHLKDFKKEQQHEKKLQRERQLQFEQQQFEEQQQLEKQLQLEKQKQFEEWQQNKKQQQPNRVSDSSKIIRATNKTDTNRLSSNNPGNILRSNKKN</sequence>
<feature type="region of interest" description="Disordered" evidence="1">
    <location>
        <begin position="698"/>
        <end position="722"/>
    </location>
</feature>
<accession>Q22LI3</accession>
<evidence type="ECO:0000256" key="1">
    <source>
        <dbReference type="SAM" id="MobiDB-lite"/>
    </source>
</evidence>
<feature type="compositionally biased region" description="Polar residues" evidence="1">
    <location>
        <begin position="1116"/>
        <end position="1152"/>
    </location>
</feature>
<dbReference type="InParanoid" id="Q22LI3"/>